<proteinExistence type="predicted"/>
<dbReference type="AlphaFoldDB" id="A0AAD4TCR3"/>
<dbReference type="Proteomes" id="UP001202328">
    <property type="component" value="Unassembled WGS sequence"/>
</dbReference>
<dbReference type="PANTHER" id="PTHR33448:SF3">
    <property type="entry name" value="OS09G0370000 PROTEIN"/>
    <property type="match status" value="1"/>
</dbReference>
<dbReference type="EMBL" id="JAJJMB010003142">
    <property type="protein sequence ID" value="KAI3949359.1"/>
    <property type="molecule type" value="Genomic_DNA"/>
</dbReference>
<gene>
    <name evidence="1" type="ORF">MKW98_023296</name>
</gene>
<dbReference type="PANTHER" id="PTHR33448">
    <property type="entry name" value="CHLOROPLAST PROTEIN HCF243-RELATED"/>
    <property type="match status" value="1"/>
</dbReference>
<comment type="caution">
    <text evidence="1">The sequence shown here is derived from an EMBL/GenBank/DDBJ whole genome shotgun (WGS) entry which is preliminary data.</text>
</comment>
<reference evidence="1" key="1">
    <citation type="submission" date="2022-04" db="EMBL/GenBank/DDBJ databases">
        <title>A functionally conserved STORR gene fusion in Papaver species that diverged 16.8 million years ago.</title>
        <authorList>
            <person name="Catania T."/>
        </authorList>
    </citation>
    <scope>NUCLEOTIDE SEQUENCE</scope>
    <source>
        <strain evidence="1">S-188037</strain>
    </source>
</reference>
<name>A0AAD4TCR3_9MAGN</name>
<organism evidence="1 2">
    <name type="scientific">Papaver atlanticum</name>
    <dbReference type="NCBI Taxonomy" id="357466"/>
    <lineage>
        <taxon>Eukaryota</taxon>
        <taxon>Viridiplantae</taxon>
        <taxon>Streptophyta</taxon>
        <taxon>Embryophyta</taxon>
        <taxon>Tracheophyta</taxon>
        <taxon>Spermatophyta</taxon>
        <taxon>Magnoliopsida</taxon>
        <taxon>Ranunculales</taxon>
        <taxon>Papaveraceae</taxon>
        <taxon>Papaveroideae</taxon>
        <taxon>Papaver</taxon>
    </lineage>
</organism>
<keyword evidence="2" id="KW-1185">Reference proteome</keyword>
<accession>A0AAD4TCR3</accession>
<protein>
    <submittedName>
        <fullName evidence="1">Uncharacterized protein</fullName>
    </submittedName>
</protein>
<sequence length="394" mass="44652">MIKQGRRSRDGAQPADLLVCFPSHRTNHLNLIPSKPICSPGHSTDITKVPHRRSHHHHLRGGHAMSSPHLWAKTKPSMRSQIKEPTSPKVSCAGNIKVIRQPKYITNTATATPRATTTTMTAMKGKYRSSSSKNWHSVMEEIEMTRKKNIAPEKTTSRTTTNTRSTSWMGSTLGKKKDVMKFLKNLRNFRLNFGCLGSFEDISHQDIRSSSSTTTTSLEEDDVLIQEDNKRYEFCHSRHSTGSIRNSENSYRTNVLSKMFIAIQENKNVAHVINTNAVIDSGKIVEDHEDGDISYGFGEGEGTEDLCAPAVPPPNALLLMRCKTLPAKSWLEERDQNQQEEDMIKKQRLIMKWENQNTTNTESCRISSSNIVKKKTWVIEGIKDQFSRSRSWKI</sequence>
<evidence type="ECO:0000313" key="2">
    <source>
        <dbReference type="Proteomes" id="UP001202328"/>
    </source>
</evidence>
<evidence type="ECO:0000313" key="1">
    <source>
        <dbReference type="EMBL" id="KAI3949359.1"/>
    </source>
</evidence>